<dbReference type="SUPFAM" id="SSF88713">
    <property type="entry name" value="Glycoside hydrolase/deacetylase"/>
    <property type="match status" value="1"/>
</dbReference>
<dbReference type="Gene3D" id="3.20.20.370">
    <property type="entry name" value="Glycoside hydrolase/deacetylase"/>
    <property type="match status" value="1"/>
</dbReference>
<protein>
    <submittedName>
        <fullName evidence="2">Uncharacterized conserved protein YibQ, putative polysaccharide deacetylase 2 family</fullName>
    </submittedName>
</protein>
<name>A0A1I3JP72_9RHOB</name>
<dbReference type="OrthoDB" id="7658418at2"/>
<feature type="compositionally biased region" description="Low complexity" evidence="1">
    <location>
        <begin position="43"/>
        <end position="64"/>
    </location>
</feature>
<dbReference type="STRING" id="588602.SAMN04487991_0418"/>
<feature type="region of interest" description="Disordered" evidence="1">
    <location>
        <begin position="42"/>
        <end position="135"/>
    </location>
</feature>
<proteinExistence type="predicted"/>
<dbReference type="InterPro" id="IPR011330">
    <property type="entry name" value="Glyco_hydro/deAcase_b/a-brl"/>
</dbReference>
<dbReference type="CDD" id="cd10936">
    <property type="entry name" value="CE4_DAC2"/>
    <property type="match status" value="1"/>
</dbReference>
<feature type="region of interest" description="Disordered" evidence="1">
    <location>
        <begin position="149"/>
        <end position="237"/>
    </location>
</feature>
<evidence type="ECO:0000313" key="2">
    <source>
        <dbReference type="EMBL" id="SFI62062.1"/>
    </source>
</evidence>
<keyword evidence="3" id="KW-1185">Reference proteome</keyword>
<dbReference type="AlphaFoldDB" id="A0A1I3JP72"/>
<reference evidence="3" key="1">
    <citation type="submission" date="2016-10" db="EMBL/GenBank/DDBJ databases">
        <authorList>
            <person name="Varghese N."/>
            <person name="Submissions S."/>
        </authorList>
    </citation>
    <scope>NUCLEOTIDE SEQUENCE [LARGE SCALE GENOMIC DNA]</scope>
    <source>
        <strain evidence="3">DSM 26471</strain>
    </source>
</reference>
<evidence type="ECO:0000256" key="1">
    <source>
        <dbReference type="SAM" id="MobiDB-lite"/>
    </source>
</evidence>
<dbReference type="EMBL" id="FORH01000001">
    <property type="protein sequence ID" value="SFI62062.1"/>
    <property type="molecule type" value="Genomic_DNA"/>
</dbReference>
<feature type="compositionally biased region" description="Low complexity" evidence="1">
    <location>
        <begin position="77"/>
        <end position="101"/>
    </location>
</feature>
<organism evidence="2 3">
    <name type="scientific">Celeribacter neptunius</name>
    <dbReference type="NCBI Taxonomy" id="588602"/>
    <lineage>
        <taxon>Bacteria</taxon>
        <taxon>Pseudomonadati</taxon>
        <taxon>Pseudomonadota</taxon>
        <taxon>Alphaproteobacteria</taxon>
        <taxon>Rhodobacterales</taxon>
        <taxon>Roseobacteraceae</taxon>
        <taxon>Celeribacter</taxon>
    </lineage>
</organism>
<dbReference type="RefSeq" id="WP_090056488.1">
    <property type="nucleotide sequence ID" value="NZ_FORH01000001.1"/>
</dbReference>
<dbReference type="InterPro" id="IPR006837">
    <property type="entry name" value="Divergent_DAC"/>
</dbReference>
<dbReference type="GO" id="GO:0005975">
    <property type="term" value="P:carbohydrate metabolic process"/>
    <property type="evidence" value="ECO:0007669"/>
    <property type="project" value="InterPro"/>
</dbReference>
<accession>A0A1I3JP72</accession>
<dbReference type="Pfam" id="PF04748">
    <property type="entry name" value="Polysacc_deac_2"/>
    <property type="match status" value="1"/>
</dbReference>
<evidence type="ECO:0000313" key="3">
    <source>
        <dbReference type="Proteomes" id="UP000199630"/>
    </source>
</evidence>
<gene>
    <name evidence="2" type="ORF">SAMN04487991_0418</name>
</gene>
<dbReference type="Proteomes" id="UP000199630">
    <property type="component" value="Unassembled WGS sequence"/>
</dbReference>
<sequence length="517" mass="52657">MGRGILTGLIWGTIVGFGILTVANEIVAPVKVSSGLAPETVMPEAESAATAPEPTAPELTAPDAGTTGAEAPDAEMAEAAPEVPGAPQAPAIPEAEAPTAGVTAETPAAEPDRAGAMEEVAAPEAETETMPETDMAAATAPQIELPLAPAAPAPEAPMGELNTPETSPVLTPPLAMAPEAGASDEMPEAEQSLPVPAPLPEGADLAPEAPALPKVTKGLPRASEDPQPGSAEMDAAPGETLEEGPVAETMPGQKVGSFTDRADARLSSRLPTAGSGSDLAGDAAAPMVAADDLPALLAYSADFDRTPAGPVMSVILVDIARLSPEDAALANLPFPVTFAVDALATKAGERAMAYRDKGLEVLSMISLPEGATPQDAAVTLEQAETLVPVSIGFLDVPSGSFQVSRQVAAQVVATAQESGRGLVSFPRGLNAMEQEAQRAKAPAALVFRDFDGRDQDVSAMKRFLDQAAFQAGTGKTVVLLGRSKPDTIQALAEWSLGNRAATVTMVPLSYLLSRSQL</sequence>